<dbReference type="PROSITE" id="PS50811">
    <property type="entry name" value="WRKY"/>
    <property type="match status" value="2"/>
</dbReference>
<dbReference type="SMART" id="SM00774">
    <property type="entry name" value="WRKY"/>
    <property type="match status" value="2"/>
</dbReference>
<dbReference type="FunFam" id="2.20.25.80:FF:000006">
    <property type="entry name" value="WRKY transcription factor"/>
    <property type="match status" value="1"/>
</dbReference>
<keyword evidence="10" id="KW-1185">Reference proteome</keyword>
<evidence type="ECO:0000256" key="2">
    <source>
        <dbReference type="ARBA" id="ARBA00022737"/>
    </source>
</evidence>
<evidence type="ECO:0000256" key="6">
    <source>
        <dbReference type="ARBA" id="ARBA00023242"/>
    </source>
</evidence>
<keyword evidence="5" id="KW-0804">Transcription</keyword>
<dbReference type="PANTHER" id="PTHR31221">
    <property type="entry name" value="WRKY TRANSCRIPTION FACTOR PROTEIN 1-RELATED"/>
    <property type="match status" value="1"/>
</dbReference>
<organism evidence="9 10">
    <name type="scientific">Thlaspi arvense</name>
    <name type="common">Field penny-cress</name>
    <dbReference type="NCBI Taxonomy" id="13288"/>
    <lineage>
        <taxon>Eukaryota</taxon>
        <taxon>Viridiplantae</taxon>
        <taxon>Streptophyta</taxon>
        <taxon>Embryophyta</taxon>
        <taxon>Tracheophyta</taxon>
        <taxon>Spermatophyta</taxon>
        <taxon>Magnoliopsida</taxon>
        <taxon>eudicotyledons</taxon>
        <taxon>Gunneridae</taxon>
        <taxon>Pentapetalae</taxon>
        <taxon>rosids</taxon>
        <taxon>malvids</taxon>
        <taxon>Brassicales</taxon>
        <taxon>Brassicaceae</taxon>
        <taxon>Thlaspideae</taxon>
        <taxon>Thlaspi</taxon>
    </lineage>
</organism>
<feature type="compositionally biased region" description="Polar residues" evidence="7">
    <location>
        <begin position="166"/>
        <end position="178"/>
    </location>
</feature>
<keyword evidence="4" id="KW-0238">DNA-binding</keyword>
<evidence type="ECO:0000256" key="4">
    <source>
        <dbReference type="ARBA" id="ARBA00023125"/>
    </source>
</evidence>
<feature type="compositionally biased region" description="Polar residues" evidence="7">
    <location>
        <begin position="143"/>
        <end position="152"/>
    </location>
</feature>
<dbReference type="AlphaFoldDB" id="A0AAU9SN15"/>
<feature type="compositionally biased region" description="Low complexity" evidence="7">
    <location>
        <begin position="153"/>
        <end position="165"/>
    </location>
</feature>
<feature type="compositionally biased region" description="Basic and acidic residues" evidence="7">
    <location>
        <begin position="1"/>
        <end position="13"/>
    </location>
</feature>
<feature type="region of interest" description="Disordered" evidence="7">
    <location>
        <begin position="295"/>
        <end position="344"/>
    </location>
</feature>
<reference evidence="9 10" key="1">
    <citation type="submission" date="2022-03" db="EMBL/GenBank/DDBJ databases">
        <authorList>
            <person name="Nunn A."/>
            <person name="Chopra R."/>
            <person name="Nunn A."/>
            <person name="Contreras Garrido A."/>
        </authorList>
    </citation>
    <scope>NUCLEOTIDE SEQUENCE [LARGE SCALE GENOMIC DNA]</scope>
</reference>
<comment type="subcellular location">
    <subcellularLocation>
        <location evidence="1">Nucleus</location>
    </subcellularLocation>
</comment>
<dbReference type="SUPFAM" id="SSF118290">
    <property type="entry name" value="WRKY DNA-binding domain"/>
    <property type="match status" value="2"/>
</dbReference>
<dbReference type="EMBL" id="OU466862">
    <property type="protein sequence ID" value="CAH2069810.1"/>
    <property type="molecule type" value="Genomic_DNA"/>
</dbReference>
<keyword evidence="6" id="KW-0539">Nucleus</keyword>
<feature type="region of interest" description="Disordered" evidence="7">
    <location>
        <begin position="536"/>
        <end position="569"/>
    </location>
</feature>
<feature type="region of interest" description="Disordered" evidence="7">
    <location>
        <begin position="472"/>
        <end position="495"/>
    </location>
</feature>
<dbReference type="Gene3D" id="2.20.25.80">
    <property type="entry name" value="WRKY domain"/>
    <property type="match status" value="2"/>
</dbReference>
<dbReference type="InterPro" id="IPR044810">
    <property type="entry name" value="WRKY_plant"/>
</dbReference>
<dbReference type="InterPro" id="IPR036576">
    <property type="entry name" value="WRKY_dom_sf"/>
</dbReference>
<evidence type="ECO:0000256" key="7">
    <source>
        <dbReference type="SAM" id="MobiDB-lite"/>
    </source>
</evidence>
<feature type="domain" description="WRKY" evidence="8">
    <location>
        <begin position="198"/>
        <end position="262"/>
    </location>
</feature>
<dbReference type="GO" id="GO:0005634">
    <property type="term" value="C:nucleus"/>
    <property type="evidence" value="ECO:0007669"/>
    <property type="project" value="UniProtKB-SubCell"/>
</dbReference>
<proteinExistence type="predicted"/>
<dbReference type="GO" id="GO:0043565">
    <property type="term" value="F:sequence-specific DNA binding"/>
    <property type="evidence" value="ECO:0007669"/>
    <property type="project" value="InterPro"/>
</dbReference>
<evidence type="ECO:0000259" key="8">
    <source>
        <dbReference type="PROSITE" id="PS50811"/>
    </source>
</evidence>
<accession>A0AAU9SN15</accession>
<dbReference type="GO" id="GO:0003700">
    <property type="term" value="F:DNA-binding transcription factor activity"/>
    <property type="evidence" value="ECO:0007669"/>
    <property type="project" value="InterPro"/>
</dbReference>
<evidence type="ECO:0000256" key="1">
    <source>
        <dbReference type="ARBA" id="ARBA00004123"/>
    </source>
</evidence>
<evidence type="ECO:0000313" key="9">
    <source>
        <dbReference type="EMBL" id="CAH2069810.1"/>
    </source>
</evidence>
<dbReference type="InterPro" id="IPR003657">
    <property type="entry name" value="WRKY_dom"/>
</dbReference>
<dbReference type="Pfam" id="PF03106">
    <property type="entry name" value="WRKY"/>
    <property type="match status" value="2"/>
</dbReference>
<protein>
    <recommendedName>
        <fullName evidence="8">WRKY domain-containing protein</fullName>
    </recommendedName>
</protein>
<feature type="region of interest" description="Disordered" evidence="7">
    <location>
        <begin position="1"/>
        <end position="36"/>
    </location>
</feature>
<dbReference type="Proteomes" id="UP000836841">
    <property type="component" value="Chromosome 6"/>
</dbReference>
<evidence type="ECO:0000256" key="3">
    <source>
        <dbReference type="ARBA" id="ARBA00023015"/>
    </source>
</evidence>
<name>A0AAU9SN15_THLAR</name>
<evidence type="ECO:0000256" key="5">
    <source>
        <dbReference type="ARBA" id="ARBA00023163"/>
    </source>
</evidence>
<dbReference type="FunFam" id="2.20.25.80:FF:000001">
    <property type="entry name" value="WRKY transcription factor 33"/>
    <property type="match status" value="1"/>
</dbReference>
<dbReference type="PANTHER" id="PTHR31221:SF193">
    <property type="entry name" value="WRKY TRANSCRIPTION FACTOR PROTEIN 1-RELATED"/>
    <property type="match status" value="1"/>
</dbReference>
<feature type="domain" description="WRKY" evidence="8">
    <location>
        <begin position="370"/>
        <end position="435"/>
    </location>
</feature>
<gene>
    <name evidence="9" type="ORF">TAV2_LOCUS20912</name>
</gene>
<keyword evidence="3" id="KW-0805">Transcription regulation</keyword>
<feature type="compositionally biased region" description="Polar residues" evidence="7">
    <location>
        <begin position="536"/>
        <end position="556"/>
    </location>
</feature>
<sequence length="569" mass="62818">MDPDVSNRNESRVDCSAQGHSESRRDSSDCGGGGGARYKLMSPAKLPISRSTCINIPPGLSPTSFLESPVLLSNIKAEPSPTTGSLFKPQAVHANSSSYNTARTIHQNILDEQKSSEFDFRPPASTMFYAEHRNEAPLQFQSQGHSFKYSPTSASEAVASSSEISRQTVPHQTTPSVSERSEPDESIQASQNDSRGSAPPVLADDGYNWRKYGQKHVKGSEFPRSYYKCTHPNCEVKKLFERSHDGQITEIIYKGTHEHPKPQPSRRNSGGFVIPAQEERLDKYSSLNGRDEKGCSLYNLSPPVEQNGNPDVSPVSANEDGGDVAMSNRNNEDGDDSDPFSKRRRLDGAMEITSLVKPIREPRVVVQTLSEVDILDDGYRWRKYGQKVVRGNPNPRSYYKCTAPGCPVRKHVERASHDPKAVITTYEGKHNHDVPTARSNNNSSNNNHDMIAPRFRQEETSDTISLDLGVGIASGGPDHTTSNEHSHSHQQQQQHHIRSEFVNQTQTNGDAGFRFVHGPPMGSYYANSLNAGMNHQYNGSRETGNEAQTGDISSSYPYPHNIGRIQSGP</sequence>
<evidence type="ECO:0000313" key="10">
    <source>
        <dbReference type="Proteomes" id="UP000836841"/>
    </source>
</evidence>
<feature type="region of interest" description="Disordered" evidence="7">
    <location>
        <begin position="143"/>
        <end position="206"/>
    </location>
</feature>
<keyword evidence="2" id="KW-0677">Repeat</keyword>